<dbReference type="Proteomes" id="UP000068905">
    <property type="component" value="Chromosome"/>
</dbReference>
<dbReference type="Pfam" id="PF07661">
    <property type="entry name" value="MORN_2"/>
    <property type="match status" value="2"/>
</dbReference>
<dbReference type="RefSeq" id="WP_053820280.1">
    <property type="nucleotide sequence ID" value="NZ_CP006911.1"/>
</dbReference>
<proteinExistence type="predicted"/>
<dbReference type="Gene3D" id="2.20.110.10">
    <property type="entry name" value="Histone H3 K4-specific methyltransferase SET7/9 N-terminal domain"/>
    <property type="match status" value="2"/>
</dbReference>
<dbReference type="InterPro" id="IPR011652">
    <property type="entry name" value="MORN_2"/>
</dbReference>
<evidence type="ECO:0000313" key="1">
    <source>
        <dbReference type="EMBL" id="ALE02732.1"/>
    </source>
</evidence>
<keyword evidence="2" id="KW-1185">Reference proteome</keyword>
<dbReference type="KEGG" id="tsn:W908_05590"/>
<dbReference type="OrthoDB" id="6334863at2"/>
<evidence type="ECO:0008006" key="3">
    <source>
        <dbReference type="Google" id="ProtNLM"/>
    </source>
</evidence>
<dbReference type="AlphaFoldDB" id="A0A0M4LF08"/>
<dbReference type="EMBL" id="CP006911">
    <property type="protein sequence ID" value="ALE02732.1"/>
    <property type="molecule type" value="Genomic_DNA"/>
</dbReference>
<organism evidence="1 2">
    <name type="scientific">Candidatus Pseudothioglobus singularis PS1</name>
    <dbReference type="NCBI Taxonomy" id="1125411"/>
    <lineage>
        <taxon>Bacteria</taxon>
        <taxon>Pseudomonadati</taxon>
        <taxon>Pseudomonadota</taxon>
        <taxon>Gammaproteobacteria</taxon>
        <taxon>Candidatus Pseudothioglobaceae</taxon>
        <taxon>Candidatus Pseudothioglobus</taxon>
    </lineage>
</organism>
<accession>A0A0M4LF08</accession>
<protein>
    <recommendedName>
        <fullName evidence="3">Phophatidylinositol-4-phosphate 5-kinase</fullName>
    </recommendedName>
</protein>
<name>A0A0M4LF08_9GAMM</name>
<dbReference type="STRING" id="1125411.W908_05590"/>
<sequence>MKDVEHTQKLFNDMKQVTTYRDGKKHGKETYWYPIGQKASECFYIDNKLEGELTAWTEFGLVIQQDNYKSGLLHGLSRVWNEEGQLESEIMFKHGKPSGKFTFYENGVKVKEGVADYSNDDSPYNFDNETVN</sequence>
<gene>
    <name evidence="1" type="ORF">W908_05590</name>
</gene>
<reference evidence="1 2" key="1">
    <citation type="journal article" date="2015" name="Genome Announc.">
        <title>Genome Sequence of 'Candidatus Thioglobus singularis' Strain PS1, a Mixotroph from the SUP05 Clade of Marine Gammaproteobacteria.</title>
        <authorList>
            <person name="Marshall K.T."/>
            <person name="Morris R.M."/>
        </authorList>
    </citation>
    <scope>NUCLEOTIDE SEQUENCE [LARGE SCALE GENOMIC DNA]</scope>
    <source>
        <strain evidence="1 2">PS1</strain>
    </source>
</reference>
<dbReference type="SUPFAM" id="SSF82185">
    <property type="entry name" value="Histone H3 K4-specific methyltransferase SET7/9 N-terminal domain"/>
    <property type="match status" value="1"/>
</dbReference>
<evidence type="ECO:0000313" key="2">
    <source>
        <dbReference type="Proteomes" id="UP000068905"/>
    </source>
</evidence>